<evidence type="ECO:0000313" key="2">
    <source>
        <dbReference type="EMBL" id="CZR61221.1"/>
    </source>
</evidence>
<sequence>MLSASLITATNNNMNKSTETPTPTPPPQDTDSCPRCSASGYQGQCYACGYGTGIGLHKPAQYRGYGSVRSLPNKLLIFNELSDTILPEYIDKQSKNRSTPYALKLYNPRGPSPRQPATFELSSKNLITDLHQDLQLTSNTASNATQATIRQQLPGLWRRWLDWIFLQ</sequence>
<dbReference type="EMBL" id="FJOG01000017">
    <property type="protein sequence ID" value="CZR61221.1"/>
    <property type="molecule type" value="Genomic_DNA"/>
</dbReference>
<proteinExistence type="predicted"/>
<dbReference type="AlphaFoldDB" id="A0A1L7X880"/>
<reference evidence="2 3" key="1">
    <citation type="submission" date="2016-03" db="EMBL/GenBank/DDBJ databases">
        <authorList>
            <person name="Ploux O."/>
        </authorList>
    </citation>
    <scope>NUCLEOTIDE SEQUENCE [LARGE SCALE GENOMIC DNA]</scope>
    <source>
        <strain evidence="2 3">UAMH 11012</strain>
    </source>
</reference>
<dbReference type="Proteomes" id="UP000184330">
    <property type="component" value="Unassembled WGS sequence"/>
</dbReference>
<keyword evidence="3" id="KW-1185">Reference proteome</keyword>
<evidence type="ECO:0000256" key="1">
    <source>
        <dbReference type="SAM" id="MobiDB-lite"/>
    </source>
</evidence>
<accession>A0A1L7X880</accession>
<evidence type="ECO:0000313" key="3">
    <source>
        <dbReference type="Proteomes" id="UP000184330"/>
    </source>
</evidence>
<gene>
    <name evidence="2" type="ORF">PAC_11117</name>
</gene>
<feature type="region of interest" description="Disordered" evidence="1">
    <location>
        <begin position="9"/>
        <end position="33"/>
    </location>
</feature>
<organism evidence="2 3">
    <name type="scientific">Phialocephala subalpina</name>
    <dbReference type="NCBI Taxonomy" id="576137"/>
    <lineage>
        <taxon>Eukaryota</taxon>
        <taxon>Fungi</taxon>
        <taxon>Dikarya</taxon>
        <taxon>Ascomycota</taxon>
        <taxon>Pezizomycotina</taxon>
        <taxon>Leotiomycetes</taxon>
        <taxon>Helotiales</taxon>
        <taxon>Mollisiaceae</taxon>
        <taxon>Phialocephala</taxon>
        <taxon>Phialocephala fortinii species complex</taxon>
    </lineage>
</organism>
<protein>
    <submittedName>
        <fullName evidence="2">Uncharacterized protein</fullName>
    </submittedName>
</protein>
<name>A0A1L7X880_9HELO</name>